<dbReference type="RefSeq" id="WP_354231377.1">
    <property type="nucleotide sequence ID" value="NZ_JBEPSN010000009.1"/>
</dbReference>
<evidence type="ECO:0000256" key="2">
    <source>
        <dbReference type="SAM" id="SignalP"/>
    </source>
</evidence>
<feature type="signal peptide" evidence="2">
    <location>
        <begin position="1"/>
        <end position="23"/>
    </location>
</feature>
<evidence type="ECO:0000313" key="3">
    <source>
        <dbReference type="EMBL" id="MET4541510.1"/>
    </source>
</evidence>
<proteinExistence type="predicted"/>
<keyword evidence="2" id="KW-0732">Signal</keyword>
<organism evidence="3 4">
    <name type="scientific">Arthrobacter bambusae</name>
    <dbReference type="NCBI Taxonomy" id="1338426"/>
    <lineage>
        <taxon>Bacteria</taxon>
        <taxon>Bacillati</taxon>
        <taxon>Actinomycetota</taxon>
        <taxon>Actinomycetes</taxon>
        <taxon>Micrococcales</taxon>
        <taxon>Micrococcaceae</taxon>
        <taxon>Arthrobacter</taxon>
    </lineage>
</organism>
<gene>
    <name evidence="3" type="ORF">ABIE37_003308</name>
</gene>
<feature type="chain" id="PRO_5046436134" description="Lipoprotein" evidence="2">
    <location>
        <begin position="24"/>
        <end position="242"/>
    </location>
</feature>
<keyword evidence="4" id="KW-1185">Reference proteome</keyword>
<dbReference type="PROSITE" id="PS51257">
    <property type="entry name" value="PROKAR_LIPOPROTEIN"/>
    <property type="match status" value="1"/>
</dbReference>
<name>A0ABV2P9R1_9MICC</name>
<sequence>MKKHLLPGIGATALMVVALTACGGSTASPEPTSSQSSGAATPTPTPVKQYTNEELIGLVGKITLSDGTSPAVLSGKELLGQFDSVAKGFEEATIEPAACDDPILLGAPRAIDGSTTAGTARTKAGGFISNVSMTSGVDGARLQKDLDTSKAQAEQCKKVAYSAEGDTLTTSTEKVEGMGSVPGTAGFKTVMVLPDGRTGAIYTAHAIKDGVLISATASANDGAAGGPEAVGALMDQAAALIK</sequence>
<dbReference type="EMBL" id="JBEPSN010000009">
    <property type="protein sequence ID" value="MET4541510.1"/>
    <property type="molecule type" value="Genomic_DNA"/>
</dbReference>
<dbReference type="GeneID" id="92754235"/>
<accession>A0ABV2P9R1</accession>
<protein>
    <recommendedName>
        <fullName evidence="5">Lipoprotein</fullName>
    </recommendedName>
</protein>
<evidence type="ECO:0000313" key="4">
    <source>
        <dbReference type="Proteomes" id="UP001549307"/>
    </source>
</evidence>
<evidence type="ECO:0008006" key="5">
    <source>
        <dbReference type="Google" id="ProtNLM"/>
    </source>
</evidence>
<feature type="region of interest" description="Disordered" evidence="1">
    <location>
        <begin position="25"/>
        <end position="47"/>
    </location>
</feature>
<dbReference type="Proteomes" id="UP001549307">
    <property type="component" value="Unassembled WGS sequence"/>
</dbReference>
<evidence type="ECO:0000256" key="1">
    <source>
        <dbReference type="SAM" id="MobiDB-lite"/>
    </source>
</evidence>
<reference evidence="3 4" key="1">
    <citation type="submission" date="2024-06" db="EMBL/GenBank/DDBJ databases">
        <title>Sorghum-associated microbial communities from plants grown in Nebraska, USA.</title>
        <authorList>
            <person name="Schachtman D."/>
        </authorList>
    </citation>
    <scope>NUCLEOTIDE SEQUENCE [LARGE SCALE GENOMIC DNA]</scope>
    <source>
        <strain evidence="3 4">3552</strain>
    </source>
</reference>
<comment type="caution">
    <text evidence="3">The sequence shown here is derived from an EMBL/GenBank/DDBJ whole genome shotgun (WGS) entry which is preliminary data.</text>
</comment>